<organism evidence="1 2">
    <name type="scientific">Glossina pallidipes</name>
    <name type="common">Tsetse fly</name>
    <dbReference type="NCBI Taxonomy" id="7398"/>
    <lineage>
        <taxon>Eukaryota</taxon>
        <taxon>Metazoa</taxon>
        <taxon>Ecdysozoa</taxon>
        <taxon>Arthropoda</taxon>
        <taxon>Hexapoda</taxon>
        <taxon>Insecta</taxon>
        <taxon>Pterygota</taxon>
        <taxon>Neoptera</taxon>
        <taxon>Endopterygota</taxon>
        <taxon>Diptera</taxon>
        <taxon>Brachycera</taxon>
        <taxon>Muscomorpha</taxon>
        <taxon>Hippoboscoidea</taxon>
        <taxon>Glossinidae</taxon>
        <taxon>Glossina</taxon>
    </lineage>
</organism>
<dbReference type="AlphaFoldDB" id="A0A1A9Z0J2"/>
<accession>A0A1A9Z0J2</accession>
<dbReference type="Proteomes" id="UP000092445">
    <property type="component" value="Unassembled WGS sequence"/>
</dbReference>
<evidence type="ECO:0000313" key="1">
    <source>
        <dbReference type="EnsemblMetazoa" id="GPAI000332-PA"/>
    </source>
</evidence>
<dbReference type="InterPro" id="IPR012340">
    <property type="entry name" value="NA-bd_OB-fold"/>
</dbReference>
<dbReference type="EnsemblMetazoa" id="GPAI000332-RA">
    <property type="protein sequence ID" value="GPAI000332-PA"/>
    <property type="gene ID" value="GPAI000332"/>
</dbReference>
<dbReference type="Gene3D" id="2.40.50.140">
    <property type="entry name" value="Nucleic acid-binding proteins"/>
    <property type="match status" value="1"/>
</dbReference>
<proteinExistence type="predicted"/>
<reference evidence="1" key="2">
    <citation type="submission" date="2020-05" db="UniProtKB">
        <authorList>
            <consortium name="EnsemblMetazoa"/>
        </authorList>
    </citation>
    <scope>IDENTIFICATION</scope>
    <source>
        <strain evidence="1">IAEA</strain>
    </source>
</reference>
<dbReference type="VEuPathDB" id="VectorBase:GPAI000332"/>
<dbReference type="STRING" id="7398.A0A1A9Z0J2"/>
<name>A0A1A9Z0J2_GLOPL</name>
<sequence>MNCNEFNAIERRRGRREKVMFGMTFSIVCVRAIVRNIETSSTKITYLLEYNTGQITAHYRLEEGDTSKAPDVMFNNYATAYGSTSKISDRPSSPAPSVESVPCEYVDIAESTPTPANLKTLRDVLTIPPELCLQTMEEEYDGPSTAKVLQIWQHTTVRTNCNENRIKTSKLNLPTTESLKHLTNAAADSRSLTKTFKTLRKYPPYSFLLRWTTEDYNLPNTEFLLKRDKVIKPRLKYLALSVLPVTKSMNFRRQKLAVIHESFSQQPVGDSLIK</sequence>
<protein>
    <submittedName>
        <fullName evidence="1">Uncharacterized protein</fullName>
    </submittedName>
</protein>
<evidence type="ECO:0000313" key="2">
    <source>
        <dbReference type="Proteomes" id="UP000092445"/>
    </source>
</evidence>
<keyword evidence="2" id="KW-1185">Reference proteome</keyword>
<reference evidence="2" key="1">
    <citation type="submission" date="2014-03" db="EMBL/GenBank/DDBJ databases">
        <authorList>
            <person name="Aksoy S."/>
            <person name="Warren W."/>
            <person name="Wilson R.K."/>
        </authorList>
    </citation>
    <scope>NUCLEOTIDE SEQUENCE [LARGE SCALE GENOMIC DNA]</scope>
    <source>
        <strain evidence="2">IAEA</strain>
    </source>
</reference>